<keyword evidence="2" id="KW-1185">Reference proteome</keyword>
<dbReference type="Proteomes" id="UP000269945">
    <property type="component" value="Unassembled WGS sequence"/>
</dbReference>
<reference evidence="1 2" key="1">
    <citation type="submission" date="2018-10" db="EMBL/GenBank/DDBJ databases">
        <authorList>
            <person name="Ekblom R."/>
            <person name="Jareborg N."/>
        </authorList>
    </citation>
    <scope>NUCLEOTIDE SEQUENCE [LARGE SCALE GENOMIC DNA]</scope>
    <source>
        <tissue evidence="1">Muscle</tissue>
    </source>
</reference>
<gene>
    <name evidence="1" type="ORF">BN2614_LOCUS1</name>
</gene>
<sequence>MSAQTGTV</sequence>
<evidence type="ECO:0000313" key="2">
    <source>
        <dbReference type="Proteomes" id="UP000269945"/>
    </source>
</evidence>
<comment type="caution">
    <text evidence="1">The sequence shown here is derived from an EMBL/GenBank/DDBJ whole genome shotgun (WGS) entry which is preliminary data.</text>
</comment>
<accession>A0A9X9PT47</accession>
<organism evidence="1 2">
    <name type="scientific">Gulo gulo</name>
    <name type="common">Wolverine</name>
    <name type="synonym">Gluton</name>
    <dbReference type="NCBI Taxonomy" id="48420"/>
    <lineage>
        <taxon>Eukaryota</taxon>
        <taxon>Metazoa</taxon>
        <taxon>Chordata</taxon>
        <taxon>Craniata</taxon>
        <taxon>Vertebrata</taxon>
        <taxon>Euteleostomi</taxon>
        <taxon>Mammalia</taxon>
        <taxon>Eutheria</taxon>
        <taxon>Laurasiatheria</taxon>
        <taxon>Carnivora</taxon>
        <taxon>Caniformia</taxon>
        <taxon>Musteloidea</taxon>
        <taxon>Mustelidae</taxon>
        <taxon>Guloninae</taxon>
        <taxon>Gulo</taxon>
    </lineage>
</organism>
<dbReference type="EMBL" id="CYRY02000476">
    <property type="protein sequence ID" value="VCW50004.1"/>
    <property type="molecule type" value="Genomic_DNA"/>
</dbReference>
<evidence type="ECO:0000313" key="1">
    <source>
        <dbReference type="EMBL" id="VCW50004.1"/>
    </source>
</evidence>
<name>A0A9X9PT47_GULGU</name>
<proteinExistence type="predicted"/>
<protein>
    <submittedName>
        <fullName evidence="1">Uncharacterized protein</fullName>
    </submittedName>
</protein>